<evidence type="ECO:0000313" key="2">
    <source>
        <dbReference type="EMBL" id="RLN27570.1"/>
    </source>
</evidence>
<dbReference type="PANTHER" id="PTHR33781:SF2">
    <property type="entry name" value="OS05G0220500 PROTEIN"/>
    <property type="match status" value="1"/>
</dbReference>
<name>A0A3L6SSZ2_PANMI</name>
<feature type="compositionally biased region" description="Low complexity" evidence="1">
    <location>
        <begin position="122"/>
        <end position="132"/>
    </location>
</feature>
<dbReference type="InterPro" id="IPR039615">
    <property type="entry name" value="PKS"/>
</dbReference>
<dbReference type="AlphaFoldDB" id="A0A3L6SSZ2"/>
<reference evidence="3" key="1">
    <citation type="journal article" date="2019" name="Nat. Commun.">
        <title>The genome of broomcorn millet.</title>
        <authorList>
            <person name="Zou C."/>
            <person name="Miki D."/>
            <person name="Li D."/>
            <person name="Tang Q."/>
            <person name="Xiao L."/>
            <person name="Rajput S."/>
            <person name="Deng P."/>
            <person name="Jia W."/>
            <person name="Huang R."/>
            <person name="Zhang M."/>
            <person name="Sun Y."/>
            <person name="Hu J."/>
            <person name="Fu X."/>
            <person name="Schnable P.S."/>
            <person name="Li F."/>
            <person name="Zhang H."/>
            <person name="Feng B."/>
            <person name="Zhu X."/>
            <person name="Liu R."/>
            <person name="Schnable J.C."/>
            <person name="Zhu J.-K."/>
            <person name="Zhang H."/>
        </authorList>
    </citation>
    <scope>NUCLEOTIDE SEQUENCE [LARGE SCALE GENOMIC DNA]</scope>
</reference>
<dbReference type="OrthoDB" id="692946at2759"/>
<gene>
    <name evidence="2" type="ORF">C2845_PM05G09050</name>
</gene>
<comment type="caution">
    <text evidence="2">The sequence shown here is derived from an EMBL/GenBank/DDBJ whole genome shotgun (WGS) entry which is preliminary data.</text>
</comment>
<feature type="region of interest" description="Disordered" evidence="1">
    <location>
        <begin position="294"/>
        <end position="389"/>
    </location>
</feature>
<organism evidence="2 3">
    <name type="scientific">Panicum miliaceum</name>
    <name type="common">Proso millet</name>
    <name type="synonym">Broomcorn millet</name>
    <dbReference type="NCBI Taxonomy" id="4540"/>
    <lineage>
        <taxon>Eukaryota</taxon>
        <taxon>Viridiplantae</taxon>
        <taxon>Streptophyta</taxon>
        <taxon>Embryophyta</taxon>
        <taxon>Tracheophyta</taxon>
        <taxon>Spermatophyta</taxon>
        <taxon>Magnoliopsida</taxon>
        <taxon>Liliopsida</taxon>
        <taxon>Poales</taxon>
        <taxon>Poaceae</taxon>
        <taxon>PACMAD clade</taxon>
        <taxon>Panicoideae</taxon>
        <taxon>Panicodae</taxon>
        <taxon>Paniceae</taxon>
        <taxon>Panicinae</taxon>
        <taxon>Panicum</taxon>
        <taxon>Panicum sect. Panicum</taxon>
    </lineage>
</organism>
<dbReference type="PANTHER" id="PTHR33781">
    <property type="entry name" value="PROTEIN PHYTOCHROME KINASE SUBSTRATE 1-RELATED"/>
    <property type="match status" value="1"/>
</dbReference>
<sequence length="389" mass="41088">MAPVLCADAVCQKPAGSSLEPPSMGRRRAPAAVKPDRWDDDDDPDELGVFAAERYFYGDDALWCERSSSSLSSSAFRTGTLEHDRSAVPTPTAGTSSSEASWNSRSALLPVPVEPSDEKLRASAGAAAPVAEAEPRSGAESGRAERRRASSSNSNLRRWLIGVAGCACARGDGEESVSADETEAGADVLGAGGKKCDTEASELSPETEMIPEPVFEEATAVTVRAGSGRWLLEGDQILAGKEAFSPIDIAGHGHRQVGNSVELPVPVVLHPAATATSGERRRVKSWEKFRPLSDDQWSALGPAKENSVLQSSPEIPRARPLAAEGALAPRTTTRLRASSGARTHRARRASSGAWSPRTARRPATSPARRRATTTSTSTTARTARCGTPR</sequence>
<dbReference type="GO" id="GO:0009638">
    <property type="term" value="P:phototropism"/>
    <property type="evidence" value="ECO:0007669"/>
    <property type="project" value="InterPro"/>
</dbReference>
<keyword evidence="3" id="KW-1185">Reference proteome</keyword>
<proteinExistence type="predicted"/>
<protein>
    <submittedName>
        <fullName evidence="2">Uncharacterized protein</fullName>
    </submittedName>
</protein>
<feature type="compositionally biased region" description="Low complexity" evidence="1">
    <location>
        <begin position="96"/>
        <end position="106"/>
    </location>
</feature>
<feature type="region of interest" description="Disordered" evidence="1">
    <location>
        <begin position="13"/>
        <end position="45"/>
    </location>
</feature>
<feature type="region of interest" description="Disordered" evidence="1">
    <location>
        <begin position="74"/>
        <end position="153"/>
    </location>
</feature>
<feature type="compositionally biased region" description="Basic and acidic residues" evidence="1">
    <location>
        <begin position="133"/>
        <end position="148"/>
    </location>
</feature>
<dbReference type="EMBL" id="PQIB02000003">
    <property type="protein sequence ID" value="RLN27570.1"/>
    <property type="molecule type" value="Genomic_DNA"/>
</dbReference>
<evidence type="ECO:0000313" key="3">
    <source>
        <dbReference type="Proteomes" id="UP000275267"/>
    </source>
</evidence>
<feature type="compositionally biased region" description="Low complexity" evidence="1">
    <location>
        <begin position="355"/>
        <end position="389"/>
    </location>
</feature>
<feature type="compositionally biased region" description="Acidic residues" evidence="1">
    <location>
        <begin position="174"/>
        <end position="184"/>
    </location>
</feature>
<dbReference type="Proteomes" id="UP000275267">
    <property type="component" value="Unassembled WGS sequence"/>
</dbReference>
<feature type="region of interest" description="Disordered" evidence="1">
    <location>
        <begin position="172"/>
        <end position="214"/>
    </location>
</feature>
<evidence type="ECO:0000256" key="1">
    <source>
        <dbReference type="SAM" id="MobiDB-lite"/>
    </source>
</evidence>
<accession>A0A3L6SSZ2</accession>